<sequence>MQRTRLLSSALRARRAVRHVLVLVAVALLAAGCAPKKNLPPIQPAEACPVPPSATGPAAEPEEVVELPIPPADDGVPLTPQEWAALNSTGELDKDLTPEARRDVELHFKYFTHRARGTFERYLKRSQNYLPHIREVFRQQGIPEEIAYLAIVESGFNPNAVSSAGAVGVWQFMPYTGMRYGLSYNWWMDERRDPYKSARAAADYLQKLYGDFGDWHLAMAAYNAGEGKISRALEGTGAEGFFDLRAKNHMLDGKAQLKDETRQYVPGFIAVAKIMRNLESLGFQAPDYSCPPKMEQLRVKPGTDLMALAQAMGQSWSDFSANNPAFRRYISPPDAHATVYVHPMHLEAATAFLSKPQQRSYAGWRVYKVRQGDTLDRIGKRCGVPVSVLKRVNKASGKLQVGQELMIPGGGDASDFTAQAEAPSSKSAASAKGGKAVADKPDKPDRPSSARTRDIAERRATYIVKQGDTLYGIAKAQGSSVETLQKANGLSGIALQLGQKLYIPDAGAEATAIARQEAEAANKAIVASASRGGAERAATPVAMATASKGAGAKPAAAQVAAPSAAPVGRAIVYKVQEGDTMWAIARKFNVPPKDLLRWNNLERDAQLKPGDQITVHAAQ</sequence>
<dbReference type="Gene3D" id="1.10.530.10">
    <property type="match status" value="1"/>
</dbReference>
<comment type="similarity">
    <text evidence="1">Belongs to the transglycosylase Slt family.</text>
</comment>
<dbReference type="SMART" id="SM00257">
    <property type="entry name" value="LysM"/>
    <property type="match status" value="3"/>
</dbReference>
<dbReference type="CDD" id="cd00118">
    <property type="entry name" value="LysM"/>
    <property type="match status" value="3"/>
</dbReference>
<organism evidence="4 5">
    <name type="scientific">Nitratidesulfovibrio liaohensis</name>
    <dbReference type="NCBI Taxonomy" id="2604158"/>
    <lineage>
        <taxon>Bacteria</taxon>
        <taxon>Pseudomonadati</taxon>
        <taxon>Thermodesulfobacteriota</taxon>
        <taxon>Desulfovibrionia</taxon>
        <taxon>Desulfovibrionales</taxon>
        <taxon>Desulfovibrionaceae</taxon>
        <taxon>Nitratidesulfovibrio</taxon>
    </lineage>
</organism>
<dbReference type="PANTHER" id="PTHR33734">
    <property type="entry name" value="LYSM DOMAIN-CONTAINING GPI-ANCHORED PROTEIN 2"/>
    <property type="match status" value="1"/>
</dbReference>
<dbReference type="Pfam" id="PF01476">
    <property type="entry name" value="LysM"/>
    <property type="match status" value="3"/>
</dbReference>
<gene>
    <name evidence="4" type="ORF">KPS_002533</name>
</gene>
<dbReference type="PROSITE" id="PS00922">
    <property type="entry name" value="TRANSGLYCOSYLASE"/>
    <property type="match status" value="1"/>
</dbReference>
<evidence type="ECO:0000259" key="3">
    <source>
        <dbReference type="PROSITE" id="PS51782"/>
    </source>
</evidence>
<accession>A0ABY9R009</accession>
<dbReference type="InterPro" id="IPR036779">
    <property type="entry name" value="LysM_dom_sf"/>
</dbReference>
<feature type="region of interest" description="Disordered" evidence="2">
    <location>
        <begin position="412"/>
        <end position="455"/>
    </location>
</feature>
<reference evidence="4" key="1">
    <citation type="submission" date="2023-09" db="EMBL/GenBank/DDBJ databases">
        <authorList>
            <consortium name="CW5 consortium"/>
            <person name="Lu C.-W."/>
        </authorList>
    </citation>
    <scope>NUCLEOTIDE SEQUENCE</scope>
    <source>
        <strain evidence="4">KPS</strain>
    </source>
</reference>
<dbReference type="CDD" id="cd16894">
    <property type="entry name" value="MltD-like"/>
    <property type="match status" value="1"/>
</dbReference>
<evidence type="ECO:0000313" key="5">
    <source>
        <dbReference type="Proteomes" id="UP001180616"/>
    </source>
</evidence>
<dbReference type="InterPro" id="IPR023346">
    <property type="entry name" value="Lysozyme-like_dom_sf"/>
</dbReference>
<name>A0ABY9R009_9BACT</name>
<dbReference type="EMBL" id="CP133659">
    <property type="protein sequence ID" value="WMW64507.1"/>
    <property type="molecule type" value="Genomic_DNA"/>
</dbReference>
<dbReference type="SUPFAM" id="SSF53955">
    <property type="entry name" value="Lysozyme-like"/>
    <property type="match status" value="1"/>
</dbReference>
<evidence type="ECO:0000313" key="4">
    <source>
        <dbReference type="EMBL" id="WMW64507.1"/>
    </source>
</evidence>
<dbReference type="PANTHER" id="PTHR33734:SF22">
    <property type="entry name" value="MEMBRANE-BOUND LYTIC MUREIN TRANSGLYCOSYLASE D"/>
    <property type="match status" value="1"/>
</dbReference>
<feature type="domain" description="LysM" evidence="3">
    <location>
        <begin position="460"/>
        <end position="503"/>
    </location>
</feature>
<feature type="domain" description="LysM" evidence="3">
    <location>
        <begin position="571"/>
        <end position="615"/>
    </location>
</feature>
<feature type="compositionally biased region" description="Low complexity" evidence="2">
    <location>
        <begin position="418"/>
        <end position="436"/>
    </location>
</feature>
<dbReference type="SUPFAM" id="SSF54106">
    <property type="entry name" value="LysM domain"/>
    <property type="match status" value="3"/>
</dbReference>
<protein>
    <submittedName>
        <fullName evidence="4">LysM peptidoglycan-binding domain-containing protein</fullName>
    </submittedName>
</protein>
<dbReference type="InterPro" id="IPR000189">
    <property type="entry name" value="Transglyc_AS"/>
</dbReference>
<dbReference type="InterPro" id="IPR008258">
    <property type="entry name" value="Transglycosylase_SLT_dom_1"/>
</dbReference>
<dbReference type="InterPro" id="IPR018392">
    <property type="entry name" value="LysM"/>
</dbReference>
<keyword evidence="5" id="KW-1185">Reference proteome</keyword>
<dbReference type="PROSITE" id="PS51257">
    <property type="entry name" value="PROKAR_LIPOPROTEIN"/>
    <property type="match status" value="1"/>
</dbReference>
<evidence type="ECO:0000256" key="2">
    <source>
        <dbReference type="SAM" id="MobiDB-lite"/>
    </source>
</evidence>
<dbReference type="Pfam" id="PF01464">
    <property type="entry name" value="SLT"/>
    <property type="match status" value="1"/>
</dbReference>
<dbReference type="Gene3D" id="3.10.350.10">
    <property type="entry name" value="LysM domain"/>
    <property type="match status" value="3"/>
</dbReference>
<dbReference type="Proteomes" id="UP001180616">
    <property type="component" value="Chromosome"/>
</dbReference>
<dbReference type="RefSeq" id="WP_309540598.1">
    <property type="nucleotide sequence ID" value="NZ_CP133659.1"/>
</dbReference>
<feature type="compositionally biased region" description="Basic and acidic residues" evidence="2">
    <location>
        <begin position="437"/>
        <end position="455"/>
    </location>
</feature>
<evidence type="ECO:0000256" key="1">
    <source>
        <dbReference type="ARBA" id="ARBA00007734"/>
    </source>
</evidence>
<proteinExistence type="inferred from homology"/>
<dbReference type="PROSITE" id="PS51782">
    <property type="entry name" value="LYSM"/>
    <property type="match status" value="2"/>
</dbReference>